<gene>
    <name evidence="7" type="ORF">V3851_11030</name>
</gene>
<feature type="domain" description="Response regulatory" evidence="6">
    <location>
        <begin position="3"/>
        <end position="120"/>
    </location>
</feature>
<dbReference type="InterPro" id="IPR018060">
    <property type="entry name" value="HTH_AraC"/>
</dbReference>
<name>A0ABU7VSU2_9BACL</name>
<dbReference type="SMART" id="SM00448">
    <property type="entry name" value="REC"/>
    <property type="match status" value="1"/>
</dbReference>
<protein>
    <submittedName>
        <fullName evidence="7">Response regulator</fullName>
    </submittedName>
</protein>
<dbReference type="SUPFAM" id="SSF46689">
    <property type="entry name" value="Homeodomain-like"/>
    <property type="match status" value="2"/>
</dbReference>
<keyword evidence="1" id="KW-0805">Transcription regulation</keyword>
<dbReference type="EMBL" id="JAZHPZ010000004">
    <property type="protein sequence ID" value="MEF2966363.1"/>
    <property type="molecule type" value="Genomic_DNA"/>
</dbReference>
<evidence type="ECO:0000256" key="1">
    <source>
        <dbReference type="ARBA" id="ARBA00023015"/>
    </source>
</evidence>
<feature type="modified residue" description="4-aspartylphosphate" evidence="4">
    <location>
        <position position="55"/>
    </location>
</feature>
<feature type="domain" description="HTH araC/xylS-type" evidence="5">
    <location>
        <begin position="430"/>
        <end position="528"/>
    </location>
</feature>
<evidence type="ECO:0000313" key="7">
    <source>
        <dbReference type="EMBL" id="MEF2966363.1"/>
    </source>
</evidence>
<accession>A0ABU7VSU2</accession>
<dbReference type="InterPro" id="IPR011006">
    <property type="entry name" value="CheY-like_superfamily"/>
</dbReference>
<dbReference type="Gene3D" id="3.40.50.2300">
    <property type="match status" value="1"/>
</dbReference>
<evidence type="ECO:0000256" key="3">
    <source>
        <dbReference type="ARBA" id="ARBA00023163"/>
    </source>
</evidence>
<evidence type="ECO:0000256" key="2">
    <source>
        <dbReference type="ARBA" id="ARBA00023125"/>
    </source>
</evidence>
<dbReference type="CDD" id="cd17536">
    <property type="entry name" value="REC_YesN-like"/>
    <property type="match status" value="1"/>
</dbReference>
<dbReference type="SMART" id="SM00342">
    <property type="entry name" value="HTH_ARAC"/>
    <property type="match status" value="1"/>
</dbReference>
<evidence type="ECO:0000259" key="5">
    <source>
        <dbReference type="PROSITE" id="PS01124"/>
    </source>
</evidence>
<dbReference type="PANTHER" id="PTHR43280">
    <property type="entry name" value="ARAC-FAMILY TRANSCRIPTIONAL REGULATOR"/>
    <property type="match status" value="1"/>
</dbReference>
<dbReference type="Gene3D" id="1.10.10.60">
    <property type="entry name" value="Homeodomain-like"/>
    <property type="match status" value="2"/>
</dbReference>
<keyword evidence="8" id="KW-1185">Reference proteome</keyword>
<dbReference type="PROSITE" id="PS01124">
    <property type="entry name" value="HTH_ARAC_FAMILY_2"/>
    <property type="match status" value="1"/>
</dbReference>
<sequence>MFTAYIIDDEPHIRARLRELIVWEDLNFIIAGEASNGEDAYREIVDMKPDLVLTDIRIPVFSGLELIRRSIPELPHSRFILLSGYSDFEYAREAIKYGVKSYLLKPVSEAELRSAVLSIKDELTRTREREMILDKGMIALQEKWAADVLYGTHSSSYLDRADDMDLPVRGSLFHVFIIDWKEEAGIAPEDLEDEPPLLRDTLVKNAVDEALLFHGINFVIADEHERYLILHMVPPGKTAAMQPAALADKLRTSCGELLGGHVTVGYSEATDSVFQVASCCARARIAVEGKFILGRDRVIGYHDVTQNLVSSVNWNIIADFNRTTLEEAVQSLDAAAVRRETGNLFAVLRDLSHDPSLIRGMIIENLVGVLRILMKINGDVAEVFGESFKLDEWLGRHTLDELEEQFYGYCLKIMDYVSKARANRPGKIVEQMLSYIHEHFAEEITLKSISRIFYMNPVYLGQVFKHEMGMGYNHYLTQIRINAAKKMLDDSDRSVSDIAEKVGYKVARNFYIAFKKHAHCTPNEYRSRLKQSATTDKNR</sequence>
<dbReference type="InterPro" id="IPR009057">
    <property type="entry name" value="Homeodomain-like_sf"/>
</dbReference>
<comment type="caution">
    <text evidence="7">The sequence shown here is derived from an EMBL/GenBank/DDBJ whole genome shotgun (WGS) entry which is preliminary data.</text>
</comment>
<dbReference type="Pfam" id="PF00072">
    <property type="entry name" value="Response_reg"/>
    <property type="match status" value="1"/>
</dbReference>
<evidence type="ECO:0000313" key="8">
    <source>
        <dbReference type="Proteomes" id="UP001306950"/>
    </source>
</evidence>
<keyword evidence="4" id="KW-0597">Phosphoprotein</keyword>
<dbReference type="PROSITE" id="PS50110">
    <property type="entry name" value="RESPONSE_REGULATORY"/>
    <property type="match status" value="1"/>
</dbReference>
<dbReference type="RefSeq" id="WP_331846578.1">
    <property type="nucleotide sequence ID" value="NZ_JAZHPZ010000004.1"/>
</dbReference>
<keyword evidence="2" id="KW-0238">DNA-binding</keyword>
<evidence type="ECO:0000256" key="4">
    <source>
        <dbReference type="PROSITE-ProRule" id="PRU00169"/>
    </source>
</evidence>
<dbReference type="Pfam" id="PF12833">
    <property type="entry name" value="HTH_18"/>
    <property type="match status" value="1"/>
</dbReference>
<dbReference type="PANTHER" id="PTHR43280:SF2">
    <property type="entry name" value="HTH-TYPE TRANSCRIPTIONAL REGULATOR EXSA"/>
    <property type="match status" value="1"/>
</dbReference>
<dbReference type="InterPro" id="IPR001789">
    <property type="entry name" value="Sig_transdc_resp-reg_receiver"/>
</dbReference>
<organism evidence="7 8">
    <name type="scientific">Paenibacillus haidiansis</name>
    <dbReference type="NCBI Taxonomy" id="1574488"/>
    <lineage>
        <taxon>Bacteria</taxon>
        <taxon>Bacillati</taxon>
        <taxon>Bacillota</taxon>
        <taxon>Bacilli</taxon>
        <taxon>Bacillales</taxon>
        <taxon>Paenibacillaceae</taxon>
        <taxon>Paenibacillus</taxon>
    </lineage>
</organism>
<evidence type="ECO:0000259" key="6">
    <source>
        <dbReference type="PROSITE" id="PS50110"/>
    </source>
</evidence>
<dbReference type="SUPFAM" id="SSF52172">
    <property type="entry name" value="CheY-like"/>
    <property type="match status" value="1"/>
</dbReference>
<keyword evidence="3" id="KW-0804">Transcription</keyword>
<reference evidence="7 8" key="1">
    <citation type="submission" date="2024-02" db="EMBL/GenBank/DDBJ databases">
        <title>A nitrogen-fixing paenibacillus bacterium.</title>
        <authorList>
            <person name="Zhang W.L."/>
            <person name="Chen S.F."/>
        </authorList>
    </citation>
    <scope>NUCLEOTIDE SEQUENCE [LARGE SCALE GENOMIC DNA]</scope>
    <source>
        <strain evidence="7 8">M1</strain>
    </source>
</reference>
<dbReference type="Proteomes" id="UP001306950">
    <property type="component" value="Unassembled WGS sequence"/>
</dbReference>
<proteinExistence type="predicted"/>